<evidence type="ECO:0000313" key="2">
    <source>
        <dbReference type="EMBL" id="KAJ6217630.1"/>
    </source>
</evidence>
<dbReference type="AlphaFoldDB" id="A0A9Q0RKP5"/>
<reference evidence="2" key="1">
    <citation type="submission" date="2022-12" db="EMBL/GenBank/DDBJ databases">
        <title>Genome assemblies of Blomia tropicalis.</title>
        <authorList>
            <person name="Cui Y."/>
        </authorList>
    </citation>
    <scope>NUCLEOTIDE SEQUENCE</scope>
    <source>
        <tissue evidence="2">Adult mites</tissue>
    </source>
</reference>
<gene>
    <name evidence="2" type="ORF">RDWZM_008787</name>
</gene>
<protein>
    <submittedName>
        <fullName evidence="2">Uncharacterized protein</fullName>
    </submittedName>
</protein>
<dbReference type="Proteomes" id="UP001142055">
    <property type="component" value="Chromosome 3"/>
</dbReference>
<organism evidence="2 3">
    <name type="scientific">Blomia tropicalis</name>
    <name type="common">Mite</name>
    <dbReference type="NCBI Taxonomy" id="40697"/>
    <lineage>
        <taxon>Eukaryota</taxon>
        <taxon>Metazoa</taxon>
        <taxon>Ecdysozoa</taxon>
        <taxon>Arthropoda</taxon>
        <taxon>Chelicerata</taxon>
        <taxon>Arachnida</taxon>
        <taxon>Acari</taxon>
        <taxon>Acariformes</taxon>
        <taxon>Sarcoptiformes</taxon>
        <taxon>Astigmata</taxon>
        <taxon>Glycyphagoidea</taxon>
        <taxon>Echimyopodidae</taxon>
        <taxon>Blomia</taxon>
    </lineage>
</organism>
<comment type="caution">
    <text evidence="2">The sequence shown here is derived from an EMBL/GenBank/DDBJ whole genome shotgun (WGS) entry which is preliminary data.</text>
</comment>
<keyword evidence="1" id="KW-0472">Membrane</keyword>
<keyword evidence="3" id="KW-1185">Reference proteome</keyword>
<dbReference type="EMBL" id="JAPWDV010000003">
    <property type="protein sequence ID" value="KAJ6217630.1"/>
    <property type="molecule type" value="Genomic_DNA"/>
</dbReference>
<accession>A0A9Q0RKP5</accession>
<evidence type="ECO:0000256" key="1">
    <source>
        <dbReference type="SAM" id="Phobius"/>
    </source>
</evidence>
<name>A0A9Q0RKP5_BLOTA</name>
<keyword evidence="1" id="KW-1133">Transmembrane helix</keyword>
<evidence type="ECO:0000313" key="3">
    <source>
        <dbReference type="Proteomes" id="UP001142055"/>
    </source>
</evidence>
<proteinExistence type="predicted"/>
<keyword evidence="1" id="KW-0812">Transmembrane</keyword>
<dbReference type="OMA" id="GWPGDVY"/>
<feature type="transmembrane region" description="Helical" evidence="1">
    <location>
        <begin position="338"/>
        <end position="362"/>
    </location>
</feature>
<sequence length="415" mass="48034">MVKVHPKLYKVFVGKTRTEISLMLKRQEMRELLLNVIHSLPINQQHQMTVKSNLFFKDCQVPTPLGRIVNEKLFENGKHHLMLESFTNWRDIHSYNTINCSQISPIIETISTDFKCFTLFHNQTIKITDANYQIPKDVAGYLKYLAWIKLNRDFIFNGLIYIHSPKLSHQYSQTSSIQQLDPDRHQFVSIAFEREVLQLLPAPYETNCYDYRQDGYSCRDDCITKCKTEIYTQMDGWPGDVYALKNVTMRLSKLWLNSWSMVGHLEEGVSAESLSKCSFKCGHRDDCESVQYDVRTVRVKERDEGDSSGSHSYTIGILPPKNVQLINKHVPKYEPIEFLIYIGGLISLYTGITAISLGYNIFSWLTFTNKVQNNWIFNKSSKSAAHNYKDANATELLQVKTFDSQAQAPFLKTKF</sequence>